<proteinExistence type="predicted"/>
<keyword evidence="2" id="KW-1185">Reference proteome</keyword>
<organism evidence="1 2">
    <name type="scientific">Candida boidinii</name>
    <name type="common">Yeast</name>
    <dbReference type="NCBI Taxonomy" id="5477"/>
    <lineage>
        <taxon>Eukaryota</taxon>
        <taxon>Fungi</taxon>
        <taxon>Dikarya</taxon>
        <taxon>Ascomycota</taxon>
        <taxon>Saccharomycotina</taxon>
        <taxon>Pichiomycetes</taxon>
        <taxon>Pichiales</taxon>
        <taxon>Pichiaceae</taxon>
        <taxon>Ogataea</taxon>
        <taxon>Ogataea/Candida clade</taxon>
    </lineage>
</organism>
<name>A0ACB5TLP5_CANBO</name>
<evidence type="ECO:0000313" key="1">
    <source>
        <dbReference type="EMBL" id="GME90745.1"/>
    </source>
</evidence>
<comment type="caution">
    <text evidence="1">The sequence shown here is derived from an EMBL/GenBank/DDBJ whole genome shotgun (WGS) entry which is preliminary data.</text>
</comment>
<reference evidence="1" key="1">
    <citation type="submission" date="2023-04" db="EMBL/GenBank/DDBJ databases">
        <title>Candida boidinii NBRC 1967.</title>
        <authorList>
            <person name="Ichikawa N."/>
            <person name="Sato H."/>
            <person name="Tonouchi N."/>
        </authorList>
    </citation>
    <scope>NUCLEOTIDE SEQUENCE</scope>
    <source>
        <strain evidence="1">NBRC 1967</strain>
    </source>
</reference>
<sequence length="1041" mass="116301">MMKRFKNQVIYNPELDVHFPHLTVEQTLKFAIACRTPNVRFNDISRTDYVDNILDLWSTVFGLSHVYKTKVGNDFVRGVSGGQRKRVSIAEAMVTRASVYSFDNATRGLDASTALEFIETLRAATNITRSTSLVTIYQAGEGIYKTFDKVTVLYLGRQIYFGPADQAKQYFVDLGFECLPRQTTSEFLTAVTDPLGRTARQGMEGVVPNTADEFEKIWLQSKEYKKLLDEVNELKSTTNTEQSIRAFQAIKDIEIMKHTRSKSRYTVDFIEQLKLCFIRSYQNIWNNIAFTLVNLVFTVIVQSLVIGSALYNLPDSTAGIFSRGGAVYLCLFHFIFSALFETIELFTYRDILEKQKAYSFYHPSAETLANILSLFPIRVIFTIIFNIVVYFLTDLKVDAGSFFTFQLFVLLTVQSLACMFSMLAALSSSLNIFMNVSGLILYPIFLYSSYIIQRPSMVPWFKWYSYMNPLLYGFEANLTNEFHGRVMPCSDSDLIPSGPGYENVASDNQVCAFVGASGKEVLGDRYVDLSFGYSFSHVWRNFGILILFTVGFILINLLIVEIYHPVGQGGDVLLFTSGGHIPDMENNEREKDLETSTVDYPSSSSSARKRIGTSRAVDGDDAPESTVKLGSNDVLTWKHLDYVIQYDGNDRKLLDDVQGFVKPGTLTALMGESGAGKTTLLNALSERVEMGVITGEMLVNGVSAGASFKRKTGYVQQQDIHVTELTVRESLIFAARLRRPVTVPDSEKVSYVDEIIDILDMNEYRDALVGVPGTGLNVEQRKKLSIATELVAKPELLLFLDEPTSGLDSQSSWAIVQVLRSLANAGQAILCTIHQPSAILFECFDSLLLLKVGGQTVYFGDIGEHSSSVLTYFEENGARKFESHENPAEYILEVIGAGATASVNEDWHQIWCKSPQYAQLGIEIDNIVQNGTGKSLTPDEHSNSSDDSFAYATPYLYQLRYVIQRGAVQSNRNYAFHLGRAFFLIVSGLFVGFSFWNVKHTIVGMQNLMFANLFATLAVYSLASALQVTLFTLSAGISQSN</sequence>
<evidence type="ECO:0000313" key="2">
    <source>
        <dbReference type="Proteomes" id="UP001165101"/>
    </source>
</evidence>
<gene>
    <name evidence="1" type="ORF">Cboi01_000198400</name>
</gene>
<accession>A0ACB5TLP5</accession>
<protein>
    <submittedName>
        <fullName evidence="1">Unnamed protein product</fullName>
    </submittedName>
</protein>
<dbReference type="Proteomes" id="UP001165101">
    <property type="component" value="Unassembled WGS sequence"/>
</dbReference>
<dbReference type="EMBL" id="BSXV01000817">
    <property type="protein sequence ID" value="GME90745.1"/>
    <property type="molecule type" value="Genomic_DNA"/>
</dbReference>